<dbReference type="GO" id="GO:0005524">
    <property type="term" value="F:ATP binding"/>
    <property type="evidence" value="ECO:0007669"/>
    <property type="project" value="InterPro"/>
</dbReference>
<dbReference type="Proteomes" id="UP000095039">
    <property type="component" value="Unassembled WGS sequence"/>
</dbReference>
<evidence type="ECO:0000256" key="2">
    <source>
        <dbReference type="PIRSR" id="PIRSR007531-2"/>
    </source>
</evidence>
<evidence type="ECO:0000256" key="1">
    <source>
        <dbReference type="PIRSR" id="PIRSR007531-1"/>
    </source>
</evidence>
<dbReference type="PIRSF" id="PIRSF007531">
    <property type="entry name" value="CPT"/>
    <property type="match status" value="1"/>
</dbReference>
<dbReference type="SUPFAM" id="SSF52540">
    <property type="entry name" value="P-loop containing nucleoside triphosphate hydrolases"/>
    <property type="match status" value="1"/>
</dbReference>
<evidence type="ECO:0000313" key="3">
    <source>
        <dbReference type="EMBL" id="OEE61805.1"/>
    </source>
</evidence>
<sequence>MPPQIIILNGTGSSGKTSIARVLIEKLQTQYLNFSIDSVLYSLPPSDLQKMMAGKAITRDGYSYTKLVEGYHQAARGLAKAGCRLILDNAWIPEKEKLDMLNALSEFDVCLVGVKCHLLVAMERERQRGDRAIGLAESEYNHVHTNMSYDFEVDTTKLSSEVSADQIMAFFKTKPALSGAPTSRKTLEKIAISETQVAN</sequence>
<dbReference type="AlphaFoldDB" id="A0A1E5C8L6"/>
<feature type="binding site" evidence="2">
    <location>
        <begin position="10"/>
        <end position="17"/>
    </location>
    <ligand>
        <name>ATP</name>
        <dbReference type="ChEBI" id="CHEBI:30616"/>
    </ligand>
</feature>
<organism evidence="3 4">
    <name type="scientific">Enterovibrio norvegicus FF-454</name>
    <dbReference type="NCBI Taxonomy" id="1185651"/>
    <lineage>
        <taxon>Bacteria</taxon>
        <taxon>Pseudomonadati</taxon>
        <taxon>Pseudomonadota</taxon>
        <taxon>Gammaproteobacteria</taxon>
        <taxon>Vibrionales</taxon>
        <taxon>Vibrionaceae</taxon>
        <taxon>Enterovibrio</taxon>
    </lineage>
</organism>
<dbReference type="InterPro" id="IPR012853">
    <property type="entry name" value="CPT"/>
</dbReference>
<dbReference type="Pfam" id="PF07931">
    <property type="entry name" value="CPT"/>
    <property type="match status" value="1"/>
</dbReference>
<proteinExistence type="predicted"/>
<protein>
    <submittedName>
        <fullName evidence="3">Chloramphenicol phosphotransferase</fullName>
    </submittedName>
</protein>
<feature type="active site" evidence="1">
    <location>
        <position position="37"/>
    </location>
</feature>
<dbReference type="GO" id="GO:0016740">
    <property type="term" value="F:transferase activity"/>
    <property type="evidence" value="ECO:0007669"/>
    <property type="project" value="UniProtKB-KW"/>
</dbReference>
<name>A0A1E5C8L6_9GAMM</name>
<gene>
    <name evidence="3" type="ORF">A1OK_08585</name>
</gene>
<evidence type="ECO:0000313" key="4">
    <source>
        <dbReference type="Proteomes" id="UP000095039"/>
    </source>
</evidence>
<dbReference type="RefSeq" id="WP_016960409.1">
    <property type="nucleotide sequence ID" value="NZ_AJWN02000043.1"/>
</dbReference>
<keyword evidence="4" id="KW-1185">Reference proteome</keyword>
<comment type="caution">
    <text evidence="3">The sequence shown here is derived from an EMBL/GenBank/DDBJ whole genome shotgun (WGS) entry which is preliminary data.</text>
</comment>
<accession>A0A1E5C8L6</accession>
<reference evidence="3 4" key="1">
    <citation type="journal article" date="2012" name="Science">
        <title>Ecological populations of bacteria act as socially cohesive units of antibiotic production and resistance.</title>
        <authorList>
            <person name="Cordero O.X."/>
            <person name="Wildschutte H."/>
            <person name="Kirkup B."/>
            <person name="Proehl S."/>
            <person name="Ngo L."/>
            <person name="Hussain F."/>
            <person name="Le Roux F."/>
            <person name="Mincer T."/>
            <person name="Polz M.F."/>
        </authorList>
    </citation>
    <scope>NUCLEOTIDE SEQUENCE [LARGE SCALE GENOMIC DNA]</scope>
    <source>
        <strain evidence="3 4">FF-454</strain>
    </source>
</reference>
<dbReference type="Gene3D" id="3.40.50.300">
    <property type="entry name" value="P-loop containing nucleotide triphosphate hydrolases"/>
    <property type="match status" value="1"/>
</dbReference>
<dbReference type="EMBL" id="AJWN02000043">
    <property type="protein sequence ID" value="OEE61805.1"/>
    <property type="molecule type" value="Genomic_DNA"/>
</dbReference>
<dbReference type="InterPro" id="IPR027417">
    <property type="entry name" value="P-loop_NTPase"/>
</dbReference>